<dbReference type="RefSeq" id="WP_209810491.1">
    <property type="nucleotide sequence ID" value="NZ_JAGGKT010000006.1"/>
</dbReference>
<evidence type="ECO:0000313" key="2">
    <source>
        <dbReference type="EMBL" id="MBP1932453.1"/>
    </source>
</evidence>
<keyword evidence="1" id="KW-0472">Membrane</keyword>
<dbReference type="EMBL" id="JAGGKT010000006">
    <property type="protein sequence ID" value="MBP1932453.1"/>
    <property type="molecule type" value="Genomic_DNA"/>
</dbReference>
<evidence type="ECO:0000256" key="1">
    <source>
        <dbReference type="SAM" id="Phobius"/>
    </source>
</evidence>
<reference evidence="2 3" key="1">
    <citation type="submission" date="2021-03" db="EMBL/GenBank/DDBJ databases">
        <title>Genomic Encyclopedia of Type Strains, Phase IV (KMG-IV): sequencing the most valuable type-strain genomes for metagenomic binning, comparative biology and taxonomic classification.</title>
        <authorList>
            <person name="Goeker M."/>
        </authorList>
    </citation>
    <scope>NUCLEOTIDE SEQUENCE [LARGE SCALE GENOMIC DNA]</scope>
    <source>
        <strain evidence="2 3">DSM 24738</strain>
    </source>
</reference>
<keyword evidence="1" id="KW-1133">Transmembrane helix</keyword>
<keyword evidence="3" id="KW-1185">Reference proteome</keyword>
<accession>A0ABS4GQA5</accession>
<dbReference type="Proteomes" id="UP001519343">
    <property type="component" value="Unassembled WGS sequence"/>
</dbReference>
<feature type="transmembrane region" description="Helical" evidence="1">
    <location>
        <begin position="7"/>
        <end position="29"/>
    </location>
</feature>
<sequence>MSRKMSVSSVILSCISAVLLGVSIFFPWWGMKFIAPQYPEGLDIIVYPYKMDGRIDIINGLNHYIGMQEFSEQTFPELSYLPYLVGGMALLILIVALVKRTRLLLLLVALFSVGGVLGLYDINRWLTTFGTNLDPKAPIQIDPFVPPILGENTLANFVTHSYFATGAFLMGASFLLLVMTLWRERKK</sequence>
<organism evidence="2 3">
    <name type="scientific">Ammoniphilus resinae</name>
    <dbReference type="NCBI Taxonomy" id="861532"/>
    <lineage>
        <taxon>Bacteria</taxon>
        <taxon>Bacillati</taxon>
        <taxon>Bacillota</taxon>
        <taxon>Bacilli</taxon>
        <taxon>Bacillales</taxon>
        <taxon>Paenibacillaceae</taxon>
        <taxon>Aneurinibacillus group</taxon>
        <taxon>Ammoniphilus</taxon>
    </lineage>
</organism>
<protein>
    <recommendedName>
        <fullName evidence="4">Transmembrane protein</fullName>
    </recommendedName>
</protein>
<feature type="transmembrane region" description="Helical" evidence="1">
    <location>
        <begin position="162"/>
        <end position="182"/>
    </location>
</feature>
<evidence type="ECO:0008006" key="4">
    <source>
        <dbReference type="Google" id="ProtNLM"/>
    </source>
</evidence>
<keyword evidence="1" id="KW-0812">Transmembrane</keyword>
<proteinExistence type="predicted"/>
<name>A0ABS4GQA5_9BACL</name>
<feature type="transmembrane region" description="Helical" evidence="1">
    <location>
        <begin position="103"/>
        <end position="120"/>
    </location>
</feature>
<evidence type="ECO:0000313" key="3">
    <source>
        <dbReference type="Proteomes" id="UP001519343"/>
    </source>
</evidence>
<gene>
    <name evidence="2" type="ORF">J2Z37_002454</name>
</gene>
<comment type="caution">
    <text evidence="2">The sequence shown here is derived from an EMBL/GenBank/DDBJ whole genome shotgun (WGS) entry which is preliminary data.</text>
</comment>
<feature type="transmembrane region" description="Helical" evidence="1">
    <location>
        <begin position="80"/>
        <end position="98"/>
    </location>
</feature>